<dbReference type="Proteomes" id="UP001054902">
    <property type="component" value="Unassembled WGS sequence"/>
</dbReference>
<dbReference type="InterPro" id="IPR014001">
    <property type="entry name" value="Helicase_ATP-bd"/>
</dbReference>
<dbReference type="GO" id="GO:0003676">
    <property type="term" value="F:nucleic acid binding"/>
    <property type="evidence" value="ECO:0007669"/>
    <property type="project" value="InterPro"/>
</dbReference>
<evidence type="ECO:0000256" key="11">
    <source>
        <dbReference type="PROSITE-ProRule" id="PRU00322"/>
    </source>
</evidence>
<dbReference type="GO" id="GO:0016787">
    <property type="term" value="F:hydrolase activity"/>
    <property type="evidence" value="ECO:0007669"/>
    <property type="project" value="UniProtKB-KW"/>
</dbReference>
<feature type="region of interest" description="Disordered" evidence="12">
    <location>
        <begin position="796"/>
        <end position="816"/>
    </location>
</feature>
<dbReference type="GO" id="GO:0043138">
    <property type="term" value="F:3'-5' DNA helicase activity"/>
    <property type="evidence" value="ECO:0007669"/>
    <property type="project" value="UniProtKB-EC"/>
</dbReference>
<proteinExistence type="inferred from homology"/>
<feature type="domain" description="RanBP2-type" evidence="13">
    <location>
        <begin position="1"/>
        <end position="28"/>
    </location>
</feature>
<feature type="compositionally biased region" description="Low complexity" evidence="12">
    <location>
        <begin position="156"/>
        <end position="179"/>
    </location>
</feature>
<evidence type="ECO:0000256" key="7">
    <source>
        <dbReference type="ARBA" id="ARBA00022833"/>
    </source>
</evidence>
<dbReference type="GO" id="GO:0000724">
    <property type="term" value="P:double-strand break repair via homologous recombination"/>
    <property type="evidence" value="ECO:0007669"/>
    <property type="project" value="TreeGrafter"/>
</dbReference>
<dbReference type="Pfam" id="PF00270">
    <property type="entry name" value="DEAD"/>
    <property type="match status" value="1"/>
</dbReference>
<dbReference type="GO" id="GO:0005737">
    <property type="term" value="C:cytoplasm"/>
    <property type="evidence" value="ECO:0007669"/>
    <property type="project" value="TreeGrafter"/>
</dbReference>
<dbReference type="InterPro" id="IPR001650">
    <property type="entry name" value="Helicase_C-like"/>
</dbReference>
<dbReference type="InterPro" id="IPR001876">
    <property type="entry name" value="Znf_RanBP2"/>
</dbReference>
<dbReference type="Gene3D" id="2.30.30.380">
    <property type="entry name" value="Zn-finger domain of Sec23/24"/>
    <property type="match status" value="1"/>
</dbReference>
<dbReference type="InterPro" id="IPR032284">
    <property type="entry name" value="RecQ_Zn-bd"/>
</dbReference>
<dbReference type="PROSITE" id="PS50199">
    <property type="entry name" value="ZF_RANBP2_2"/>
    <property type="match status" value="1"/>
</dbReference>
<dbReference type="PROSITE" id="PS51194">
    <property type="entry name" value="HELICASE_CTER"/>
    <property type="match status" value="1"/>
</dbReference>
<evidence type="ECO:0000313" key="16">
    <source>
        <dbReference type="EMBL" id="GFH57725.1"/>
    </source>
</evidence>
<evidence type="ECO:0000256" key="6">
    <source>
        <dbReference type="ARBA" id="ARBA00022806"/>
    </source>
</evidence>
<keyword evidence="17" id="KW-1185">Reference proteome</keyword>
<dbReference type="SMART" id="SM00547">
    <property type="entry name" value="ZnF_RBZ"/>
    <property type="match status" value="1"/>
</dbReference>
<dbReference type="SMART" id="SM00490">
    <property type="entry name" value="HELICc"/>
    <property type="match status" value="1"/>
</dbReference>
<protein>
    <recommendedName>
        <fullName evidence="10">DNA 3'-5' helicase</fullName>
        <ecNumber evidence="10">5.6.2.4</ecNumber>
    </recommendedName>
</protein>
<evidence type="ECO:0000256" key="2">
    <source>
        <dbReference type="ARBA" id="ARBA00022723"/>
    </source>
</evidence>
<evidence type="ECO:0000256" key="3">
    <source>
        <dbReference type="ARBA" id="ARBA00022741"/>
    </source>
</evidence>
<evidence type="ECO:0000256" key="8">
    <source>
        <dbReference type="ARBA" id="ARBA00022840"/>
    </source>
</evidence>
<feature type="compositionally biased region" description="Basic and acidic residues" evidence="12">
    <location>
        <begin position="129"/>
        <end position="138"/>
    </location>
</feature>
<dbReference type="InterPro" id="IPR027417">
    <property type="entry name" value="P-loop_NTPase"/>
</dbReference>
<dbReference type="GO" id="GO:0009378">
    <property type="term" value="F:four-way junction helicase activity"/>
    <property type="evidence" value="ECO:0007669"/>
    <property type="project" value="TreeGrafter"/>
</dbReference>
<feature type="compositionally biased region" description="Basic and acidic residues" evidence="12">
    <location>
        <begin position="71"/>
        <end position="85"/>
    </location>
</feature>
<feature type="domain" description="Helicase C-terminal" evidence="15">
    <location>
        <begin position="448"/>
        <end position="603"/>
    </location>
</feature>
<comment type="similarity">
    <text evidence="1">Belongs to the helicase family. RecQ subfamily.</text>
</comment>
<dbReference type="InterPro" id="IPR008979">
    <property type="entry name" value="Galactose-bd-like_sf"/>
</dbReference>
<dbReference type="EC" id="5.6.2.4" evidence="10"/>
<comment type="caution">
    <text evidence="16">The sequence shown here is derived from an EMBL/GenBank/DDBJ whole genome shotgun (WGS) entry which is preliminary data.</text>
</comment>
<evidence type="ECO:0000256" key="5">
    <source>
        <dbReference type="ARBA" id="ARBA00022801"/>
    </source>
</evidence>
<gene>
    <name evidence="16" type="ORF">CTEN210_14201</name>
</gene>
<feature type="domain" description="Helicase ATP-binding" evidence="14">
    <location>
        <begin position="231"/>
        <end position="414"/>
    </location>
</feature>
<dbReference type="InterPro" id="IPR011545">
    <property type="entry name" value="DEAD/DEAH_box_helicase_dom"/>
</dbReference>
<dbReference type="GO" id="GO:0005694">
    <property type="term" value="C:chromosome"/>
    <property type="evidence" value="ECO:0007669"/>
    <property type="project" value="TreeGrafter"/>
</dbReference>
<dbReference type="InterPro" id="IPR004589">
    <property type="entry name" value="DNA_helicase_ATP-dep_RecQ"/>
</dbReference>
<evidence type="ECO:0000256" key="1">
    <source>
        <dbReference type="ARBA" id="ARBA00005446"/>
    </source>
</evidence>
<evidence type="ECO:0000313" key="17">
    <source>
        <dbReference type="Proteomes" id="UP001054902"/>
    </source>
</evidence>
<dbReference type="NCBIfam" id="TIGR00614">
    <property type="entry name" value="recQ_fam"/>
    <property type="match status" value="1"/>
</dbReference>
<name>A0AAD3HBQ8_9STRA</name>
<dbReference type="GO" id="GO:0005524">
    <property type="term" value="F:ATP binding"/>
    <property type="evidence" value="ECO:0007669"/>
    <property type="project" value="UniProtKB-KW"/>
</dbReference>
<dbReference type="PROSITE" id="PS51192">
    <property type="entry name" value="HELICASE_ATP_BIND_1"/>
    <property type="match status" value="1"/>
</dbReference>
<sequence length="1734" mass="194872">MEWSCGTCTFLNEPSVQKCEICQTARRKRTSTDAVIDLTSPVASMESARKRKRIDHTQIKVQSTLFGAVVKQKESTRKQNKKSQDDNDNDETCSASSVSKQQKRSKVVSGAATRSRNETSVKSNVSSNRSEKKFETSHDFMNSNRKKQVFEKSDTLTRTSAATNANTNSITSSSSSFTSEKSKSKSAPIEATKQTSITSSLSPDQLYQKAMTILQQTFQLDSLRKLQPIAVRSVLEGKSQLIIMATGGGKSLCYQLPALVLQGLTIVISPLIALMTDQVNALHSKGIHADFISSAKTAAENKAVLDTLKQMAGLKKKEKKVKKLKLLYVTPESMQTARFQKVLKALNQAKQLSFLAIDEAHCLSTWGHDFRKAFLKLSWFRDEFPHLPVMALTATATDKVIQDIQKILKFGKHDLVHKSSFNRENIEYIVKYKDHMGDVEAMNDMISTIKKHHAKAQKNGAPCSGIVYVHKREDTLMISSQLQKAGIHAAPYHGGMKDGDRKRVQKDWTDGKIQVAIATVAFGMGIDRHCVRYVIHWNMSKSVESFYQESGRGGRDGLPAVSILYFSKSDASLFAFLIQKNIERKEENRQQRDGIPISFNDRDMDALTKMTEYCTSKCCRRKYLLQHFAEKIDPKLVCKKTCDFCKDPSVMENALNSSSIQKAVRDTNRQRQTLSRKQFVGKNSGVDGMGFRDDNDWDDDEFYDQDRYHSSTESGLGITSSSFDTGFKTASGNSLNDKDYNSIFSKLDAIETKSGKATGFVTFKAQGKSNFSNFGKETKSTSVNIPLHLRKTLSKSEARKPIQTNKAQPTSKELGSRAAQLKAELEEIRRRDLNATIYGNAWKAFKLETPYAVTEKTKLRFQFEVIDEAEGHALCLEDNLDENPFADKNVRCIMVAGRQYNNWSHVVRENIAFQRPAHHNFDLTSGSTLGLAEKAVDGNMNTYTKTGLPDNNEEETDFHVDIDPGFLVTEVKIYNRIDAFIERLKHFTIYVKNNDIEESVLFSKTVTEAPADGVIHLKEIEFNIDLVSPNGLKCGMSINNIGSESGFPHMIGEFQVYGKPIPNNVQTFDFHVDVFKYPKDDCYYADIISYGYNSMNSDETIFNNYLKSTFGGVSNDGGFDVNVGESVDLFCSAGSVRFIEEKYLNSFVGALNYIYSSSSSDQYTRSIATRGVATQSTDSEVDGLGPERDFVWETREKTGAGYECFNMNEPDGHRYFQNNYLCWRSTKPKSFGMSWHTNGVSSDVARDNRCVHLYEPGVGWDNNYLCVPGESPYNLVWYRSGIPSGVDGSKCLEIWESLAAWKDGNYLCNFPYQISGAVTGLKETGMNLPWWKLSFETKYRISEIIIDPSPMSVGVSPLAKRFKVTILKDGNEVFNYNGNLGYGRITINSAHGLPISGDSVKVELTTPNEAGIKALGLEEVNEWWFPSSLVSPDDFQEEIHAFLEQTHVDNKYLKEWMVDRFGKEDFLDLAKLYSHAYRNVHSQTLSSFNGMTQHLKSQRCAPGTNDVLSSKYYCFDEGAKPEFALNYTNSVEKNRKYKILSPDIREQNDFGFVAVGDIDASTNRETMFPRNISHGESELVTLTKGCYEALIELVDFDPRQPLPVVKGQGELPEDCKKSGHCVVHWCNDSTLTLSATTRRAPTKFRIWSNKRGIVDSMVDANGAETGSSVYCLQQAQSSGDCQAAHLQFTAPSETKVYSQQKRRGSVSLKKIQDESLPEEYKECFDFPFDYNFCE</sequence>
<dbReference type="EMBL" id="BLLK01000058">
    <property type="protein sequence ID" value="GFH57725.1"/>
    <property type="molecule type" value="Genomic_DNA"/>
</dbReference>
<accession>A0AAD3HBQ8</accession>
<dbReference type="Gene3D" id="3.40.50.300">
    <property type="entry name" value="P-loop containing nucleotide triphosphate hydrolases"/>
    <property type="match status" value="2"/>
</dbReference>
<keyword evidence="4 11" id="KW-0863">Zinc-finger</keyword>
<dbReference type="Pfam" id="PF00271">
    <property type="entry name" value="Helicase_C"/>
    <property type="match status" value="1"/>
</dbReference>
<dbReference type="PROSITE" id="PS01358">
    <property type="entry name" value="ZF_RANBP2_1"/>
    <property type="match status" value="1"/>
</dbReference>
<dbReference type="SMART" id="SM00487">
    <property type="entry name" value="DEXDc"/>
    <property type="match status" value="1"/>
</dbReference>
<feature type="compositionally biased region" description="Polar residues" evidence="12">
    <location>
        <begin position="802"/>
        <end position="813"/>
    </location>
</feature>
<evidence type="ECO:0000259" key="14">
    <source>
        <dbReference type="PROSITE" id="PS51192"/>
    </source>
</evidence>
<dbReference type="SUPFAM" id="SSF90209">
    <property type="entry name" value="Ran binding protein zinc finger-like"/>
    <property type="match status" value="1"/>
</dbReference>
<reference evidence="16 17" key="1">
    <citation type="journal article" date="2021" name="Sci. Rep.">
        <title>The genome of the diatom Chaetoceros tenuissimus carries an ancient integrated fragment of an extant virus.</title>
        <authorList>
            <person name="Hongo Y."/>
            <person name="Kimura K."/>
            <person name="Takaki Y."/>
            <person name="Yoshida Y."/>
            <person name="Baba S."/>
            <person name="Kobayashi G."/>
            <person name="Nagasaki K."/>
            <person name="Hano T."/>
            <person name="Tomaru Y."/>
        </authorList>
    </citation>
    <scope>NUCLEOTIDE SEQUENCE [LARGE SCALE GENOMIC DNA]</scope>
    <source>
        <strain evidence="16 17">NIES-3715</strain>
    </source>
</reference>
<keyword evidence="8" id="KW-0067">ATP-binding</keyword>
<dbReference type="PANTHER" id="PTHR13710:SF155">
    <property type="entry name" value="ATP-DEPENDENT DNA HELICASE Q-LIKE 3"/>
    <property type="match status" value="1"/>
</dbReference>
<dbReference type="Pfam" id="PF16124">
    <property type="entry name" value="RecQ_Zn_bind"/>
    <property type="match status" value="1"/>
</dbReference>
<feature type="region of interest" description="Disordered" evidence="12">
    <location>
        <begin position="71"/>
        <end position="196"/>
    </location>
</feature>
<keyword evidence="2" id="KW-0479">Metal-binding</keyword>
<dbReference type="SUPFAM" id="SSF49785">
    <property type="entry name" value="Galactose-binding domain-like"/>
    <property type="match status" value="1"/>
</dbReference>
<comment type="catalytic activity">
    <reaction evidence="9">
        <text>Couples ATP hydrolysis with the unwinding of duplex DNA by translocating in the 3'-5' direction.</text>
        <dbReference type="EC" id="5.6.2.4"/>
    </reaction>
</comment>
<organism evidence="16 17">
    <name type="scientific">Chaetoceros tenuissimus</name>
    <dbReference type="NCBI Taxonomy" id="426638"/>
    <lineage>
        <taxon>Eukaryota</taxon>
        <taxon>Sar</taxon>
        <taxon>Stramenopiles</taxon>
        <taxon>Ochrophyta</taxon>
        <taxon>Bacillariophyta</taxon>
        <taxon>Coscinodiscophyceae</taxon>
        <taxon>Chaetocerotophycidae</taxon>
        <taxon>Chaetocerotales</taxon>
        <taxon>Chaetocerotaceae</taxon>
        <taxon>Chaetoceros</taxon>
    </lineage>
</organism>
<evidence type="ECO:0000256" key="9">
    <source>
        <dbReference type="ARBA" id="ARBA00034617"/>
    </source>
</evidence>
<evidence type="ECO:0000259" key="13">
    <source>
        <dbReference type="PROSITE" id="PS50199"/>
    </source>
</evidence>
<evidence type="ECO:0000256" key="12">
    <source>
        <dbReference type="SAM" id="MobiDB-lite"/>
    </source>
</evidence>
<dbReference type="FunFam" id="3.40.50.300:FF:001389">
    <property type="entry name" value="ATP-dependent DNA helicase RecQ"/>
    <property type="match status" value="1"/>
</dbReference>
<dbReference type="InterPro" id="IPR036443">
    <property type="entry name" value="Znf_RanBP2_sf"/>
</dbReference>
<feature type="compositionally biased region" description="Polar residues" evidence="12">
    <location>
        <begin position="112"/>
        <end position="128"/>
    </location>
</feature>
<evidence type="ECO:0000256" key="4">
    <source>
        <dbReference type="ARBA" id="ARBA00022771"/>
    </source>
</evidence>
<keyword evidence="6 16" id="KW-0347">Helicase</keyword>
<evidence type="ECO:0000256" key="10">
    <source>
        <dbReference type="ARBA" id="ARBA00034808"/>
    </source>
</evidence>
<keyword evidence="5" id="KW-0378">Hydrolase</keyword>
<keyword evidence="7" id="KW-0862">Zinc</keyword>
<dbReference type="CDD" id="cd17920">
    <property type="entry name" value="DEXHc_RecQ"/>
    <property type="match status" value="1"/>
</dbReference>
<dbReference type="SUPFAM" id="SSF52540">
    <property type="entry name" value="P-loop containing nucleoside triphosphate hydrolases"/>
    <property type="match status" value="1"/>
</dbReference>
<evidence type="ECO:0000259" key="15">
    <source>
        <dbReference type="PROSITE" id="PS51194"/>
    </source>
</evidence>
<keyword evidence="3" id="KW-0547">Nucleotide-binding</keyword>
<dbReference type="PANTHER" id="PTHR13710">
    <property type="entry name" value="DNA HELICASE RECQ FAMILY MEMBER"/>
    <property type="match status" value="1"/>
</dbReference>
<dbReference type="GO" id="GO:0008270">
    <property type="term" value="F:zinc ion binding"/>
    <property type="evidence" value="ECO:0007669"/>
    <property type="project" value="UniProtKB-KW"/>
</dbReference>
<dbReference type="Gene3D" id="2.60.120.260">
    <property type="entry name" value="Galactose-binding domain-like"/>
    <property type="match status" value="1"/>
</dbReference>